<feature type="transmembrane region" description="Helical" evidence="9">
    <location>
        <begin position="213"/>
        <end position="235"/>
    </location>
</feature>
<protein>
    <recommendedName>
        <fullName evidence="9">Serine/threonine transporter SstT</fullName>
    </recommendedName>
    <alternativeName>
        <fullName evidence="9">Na(+)/serine-threonine symporter</fullName>
    </alternativeName>
</protein>
<reference evidence="10 11" key="1">
    <citation type="submission" date="2014-03" db="EMBL/GenBank/DDBJ databases">
        <title>The genomes of two eusocial bee gut symbionts.</title>
        <authorList>
            <person name="Kwong W.K."/>
            <person name="Engel P."/>
            <person name="Koch H."/>
            <person name="Moran N.A."/>
        </authorList>
    </citation>
    <scope>NUCLEOTIDE SEQUENCE [LARGE SCALE GENOMIC DNA]</scope>
    <source>
        <strain evidence="11">wkB29</strain>
    </source>
</reference>
<feature type="transmembrane region" description="Helical" evidence="9">
    <location>
        <begin position="12"/>
        <end position="32"/>
    </location>
</feature>
<keyword evidence="8 9" id="KW-0472">Membrane</keyword>
<evidence type="ECO:0000256" key="9">
    <source>
        <dbReference type="HAMAP-Rule" id="MF_01582"/>
    </source>
</evidence>
<dbReference type="InterPro" id="IPR036458">
    <property type="entry name" value="Na:dicarbo_symporter_sf"/>
</dbReference>
<evidence type="ECO:0000313" key="10">
    <source>
        <dbReference type="EMBL" id="KDN14869.1"/>
    </source>
</evidence>
<comment type="subcellular location">
    <subcellularLocation>
        <location evidence="9">Cell membrane</location>
        <topology evidence="9">Multi-pass membrane protein</topology>
    </subcellularLocation>
    <subcellularLocation>
        <location evidence="1">Membrane</location>
        <topology evidence="1">Multi-pass membrane protein</topology>
    </subcellularLocation>
</comment>
<feature type="transmembrane region" description="Helical" evidence="9">
    <location>
        <begin position="138"/>
        <end position="158"/>
    </location>
</feature>
<keyword evidence="6 9" id="KW-0029">Amino-acid transport</keyword>
<dbReference type="InterPro" id="IPR023025">
    <property type="entry name" value="Ser_Thr_transp_SstT"/>
</dbReference>
<dbReference type="PANTHER" id="PTHR42865">
    <property type="entry name" value="PROTON/GLUTAMATE-ASPARTATE SYMPORTER"/>
    <property type="match status" value="1"/>
</dbReference>
<keyword evidence="7 9" id="KW-1133">Transmembrane helix</keyword>
<dbReference type="GO" id="GO:0015826">
    <property type="term" value="P:threonine transport"/>
    <property type="evidence" value="ECO:0007669"/>
    <property type="project" value="InterPro"/>
</dbReference>
<keyword evidence="5 9" id="KW-0769">Symport</keyword>
<dbReference type="eggNOG" id="COG3633">
    <property type="taxonomic scope" value="Bacteria"/>
</dbReference>
<evidence type="ECO:0000313" key="11">
    <source>
        <dbReference type="Proteomes" id="UP000027170"/>
    </source>
</evidence>
<evidence type="ECO:0000256" key="5">
    <source>
        <dbReference type="ARBA" id="ARBA00022847"/>
    </source>
</evidence>
<keyword evidence="4 9" id="KW-0812">Transmembrane</keyword>
<evidence type="ECO:0000256" key="6">
    <source>
        <dbReference type="ARBA" id="ARBA00022970"/>
    </source>
</evidence>
<dbReference type="Proteomes" id="UP000027170">
    <property type="component" value="Unassembled WGS sequence"/>
</dbReference>
<dbReference type="AlphaFoldDB" id="A0A066TK07"/>
<dbReference type="EMBL" id="JFZV01000004">
    <property type="protein sequence ID" value="KDN14869.1"/>
    <property type="molecule type" value="Genomic_DNA"/>
</dbReference>
<proteinExistence type="inferred from homology"/>
<feature type="transmembrane region" description="Helical" evidence="9">
    <location>
        <begin position="282"/>
        <end position="305"/>
    </location>
</feature>
<evidence type="ECO:0000256" key="1">
    <source>
        <dbReference type="ARBA" id="ARBA00004141"/>
    </source>
</evidence>
<dbReference type="HAMAP" id="MF_01582">
    <property type="entry name" value="Ser_Thr_transp_SstT"/>
    <property type="match status" value="1"/>
</dbReference>
<dbReference type="Gene3D" id="1.10.3860.10">
    <property type="entry name" value="Sodium:dicarboxylate symporter"/>
    <property type="match status" value="1"/>
</dbReference>
<comment type="similarity">
    <text evidence="9">Belongs to the dicarboxylate/amino acid:cation symporter (DAACS) (TC 2.A.23) family.</text>
</comment>
<dbReference type="Pfam" id="PF00375">
    <property type="entry name" value="SDF"/>
    <property type="match status" value="1"/>
</dbReference>
<name>A0A066TK07_9NEIS</name>
<dbReference type="RefSeq" id="WP_037407036.1">
    <property type="nucleotide sequence ID" value="NZ_JFZV01000004.1"/>
</dbReference>
<accession>A0A066TK07</accession>
<organism evidence="10 11">
    <name type="scientific">Snodgrassella communis</name>
    <dbReference type="NCBI Taxonomy" id="2946699"/>
    <lineage>
        <taxon>Bacteria</taxon>
        <taxon>Pseudomonadati</taxon>
        <taxon>Pseudomonadota</taxon>
        <taxon>Betaproteobacteria</taxon>
        <taxon>Neisseriales</taxon>
        <taxon>Neisseriaceae</taxon>
        <taxon>Snodgrassella</taxon>
    </lineage>
</organism>
<comment type="caution">
    <text evidence="10">The sequence shown here is derived from an EMBL/GenBank/DDBJ whole genome shotgun (WGS) entry which is preliminary data.</text>
</comment>
<comment type="function">
    <text evidence="9">Involved in the import of serine and threonine into the cell, with the concomitant import of sodium (symport system).</text>
</comment>
<evidence type="ECO:0000256" key="7">
    <source>
        <dbReference type="ARBA" id="ARBA00022989"/>
    </source>
</evidence>
<dbReference type="PANTHER" id="PTHR42865:SF8">
    <property type="entry name" value="SERINE_THREONINE TRANSPORTER SSTT"/>
    <property type="match status" value="1"/>
</dbReference>
<sequence length="411" mass="44348">MKKLLWVLFKSNLIVRMLVCMIIGAFIAAFLPQYGVKLEFLGRVFIQALRAAAPILVFVLVISSIVNNKFDNVSSIKSVAWLYAVTVLISAVLASTVSYLYPLHLVMDVPPISEKPPEGVAEILMNIILKFVDNPVDALANGNFLSILAWSTALGIALRQSSEATKSVIKNWSDATIWVVRLVVAIAPYGVLGLVASHFTSDGLAKLRNYLELIGILLGLMVFVALVINPLIVFLNFRKNPYPLVFTCLRYSGITAFFTRSSAANIPVNIRLAQRMQLPEEIYSLSIPLGVTMSMNGAAITITTLTMATVHTLGMDVSFIQTLLLSILATVCALGASGVPGGSLLLIPVACSMFGIDPTIAAQVVAIGFVISEIQDSAETVLNSSSDMLFTSVVSLKQQGRDPSKIELLPE</sequence>
<comment type="catalytic activity">
    <reaction evidence="9">
        <text>L-threonine(in) + Na(+)(in) = L-threonine(out) + Na(+)(out)</text>
        <dbReference type="Rhea" id="RHEA:69999"/>
        <dbReference type="ChEBI" id="CHEBI:29101"/>
        <dbReference type="ChEBI" id="CHEBI:57926"/>
    </reaction>
</comment>
<dbReference type="GO" id="GO:0005295">
    <property type="term" value="F:neutral L-amino acid:sodium symporter activity"/>
    <property type="evidence" value="ECO:0007669"/>
    <property type="project" value="TreeGrafter"/>
</dbReference>
<dbReference type="SUPFAM" id="SSF118215">
    <property type="entry name" value="Proton glutamate symport protein"/>
    <property type="match status" value="1"/>
</dbReference>
<keyword evidence="2 9" id="KW-0813">Transport</keyword>
<dbReference type="OrthoDB" id="9768885at2"/>
<gene>
    <name evidence="9" type="primary">sstT</name>
    <name evidence="10" type="ORF">SALWKB29_0941</name>
</gene>
<feature type="transmembrane region" description="Helical" evidence="9">
    <location>
        <begin position="317"/>
        <end position="339"/>
    </location>
</feature>
<dbReference type="GO" id="GO:0032329">
    <property type="term" value="P:serine transport"/>
    <property type="evidence" value="ECO:0007669"/>
    <property type="project" value="InterPro"/>
</dbReference>
<evidence type="ECO:0000256" key="3">
    <source>
        <dbReference type="ARBA" id="ARBA00022475"/>
    </source>
</evidence>
<evidence type="ECO:0000256" key="2">
    <source>
        <dbReference type="ARBA" id="ARBA00022448"/>
    </source>
</evidence>
<dbReference type="NCBIfam" id="NF010151">
    <property type="entry name" value="PRK13628.1"/>
    <property type="match status" value="1"/>
</dbReference>
<comment type="catalytic activity">
    <reaction evidence="9">
        <text>L-serine(in) + Na(+)(in) = L-serine(out) + Na(+)(out)</text>
        <dbReference type="Rhea" id="RHEA:29575"/>
        <dbReference type="ChEBI" id="CHEBI:29101"/>
        <dbReference type="ChEBI" id="CHEBI:33384"/>
    </reaction>
</comment>
<feature type="transmembrane region" description="Helical" evidence="9">
    <location>
        <begin position="44"/>
        <end position="67"/>
    </location>
</feature>
<feature type="transmembrane region" description="Helical" evidence="9">
    <location>
        <begin position="79"/>
        <end position="101"/>
    </location>
</feature>
<dbReference type="GO" id="GO:0005886">
    <property type="term" value="C:plasma membrane"/>
    <property type="evidence" value="ECO:0007669"/>
    <property type="project" value="UniProtKB-SubCell"/>
</dbReference>
<dbReference type="PRINTS" id="PR00173">
    <property type="entry name" value="EDTRNSPORT"/>
</dbReference>
<evidence type="ECO:0000256" key="8">
    <source>
        <dbReference type="ARBA" id="ARBA00023136"/>
    </source>
</evidence>
<keyword evidence="11" id="KW-1185">Reference proteome</keyword>
<keyword evidence="3 9" id="KW-1003">Cell membrane</keyword>
<evidence type="ECO:0000256" key="4">
    <source>
        <dbReference type="ARBA" id="ARBA00022692"/>
    </source>
</evidence>
<feature type="transmembrane region" description="Helical" evidence="9">
    <location>
        <begin position="178"/>
        <end position="201"/>
    </location>
</feature>
<dbReference type="InterPro" id="IPR001991">
    <property type="entry name" value="Na-dicarboxylate_symporter"/>
</dbReference>